<dbReference type="Proteomes" id="UP001439008">
    <property type="component" value="Unassembled WGS sequence"/>
</dbReference>
<evidence type="ECO:0000259" key="5">
    <source>
        <dbReference type="Pfam" id="PF02780"/>
    </source>
</evidence>
<dbReference type="EC" id="1.2.4.1" evidence="4"/>
<dbReference type="PANTHER" id="PTHR11624:SF96">
    <property type="entry name" value="PYRUVATE DEHYDROGENASE E1 COMPONENT SUBUNIT BETA, MITOCHONDRIAL"/>
    <property type="match status" value="1"/>
</dbReference>
<dbReference type="PANTHER" id="PTHR11624">
    <property type="entry name" value="DEHYDROGENASE RELATED"/>
    <property type="match status" value="1"/>
</dbReference>
<feature type="domain" description="Transketolase C-terminal" evidence="5">
    <location>
        <begin position="41"/>
        <end position="164"/>
    </location>
</feature>
<dbReference type="EMBL" id="JBDODL010000213">
    <property type="protein sequence ID" value="MES1919158.1"/>
    <property type="molecule type" value="Genomic_DNA"/>
</dbReference>
<gene>
    <name evidence="6" type="ORF">MHBO_001022</name>
</gene>
<evidence type="ECO:0000256" key="4">
    <source>
        <dbReference type="RuleBase" id="RU364074"/>
    </source>
</evidence>
<evidence type="ECO:0000256" key="2">
    <source>
        <dbReference type="ARBA" id="ARBA00023002"/>
    </source>
</evidence>
<name>A0ABV2AHI3_9EUKA</name>
<evidence type="ECO:0000256" key="1">
    <source>
        <dbReference type="ARBA" id="ARBA00001964"/>
    </source>
</evidence>
<dbReference type="InterPro" id="IPR033248">
    <property type="entry name" value="Transketolase_C"/>
</dbReference>
<evidence type="ECO:0000313" key="7">
    <source>
        <dbReference type="Proteomes" id="UP001439008"/>
    </source>
</evidence>
<evidence type="ECO:0000313" key="6">
    <source>
        <dbReference type="EMBL" id="MES1919158.1"/>
    </source>
</evidence>
<protein>
    <recommendedName>
        <fullName evidence="4">Pyruvate dehydrogenase E1 component subunit beta</fullName>
        <ecNumber evidence="4">1.2.4.1</ecNumber>
    </recommendedName>
</protein>
<evidence type="ECO:0000256" key="3">
    <source>
        <dbReference type="ARBA" id="ARBA00023052"/>
    </source>
</evidence>
<comment type="caution">
    <text evidence="6">The sequence shown here is derived from an EMBL/GenBank/DDBJ whole genome shotgun (WGS) entry which is preliminary data.</text>
</comment>
<reference evidence="6 7" key="1">
    <citation type="journal article" date="2024" name="BMC Biol.">
        <title>Comparative genomics of Ascetosporea gives new insight into the evolutionary basis for animal parasitism in Rhizaria.</title>
        <authorList>
            <person name="Hiltunen Thoren M."/>
            <person name="Onut-Brannstrom I."/>
            <person name="Alfjorden A."/>
            <person name="Peckova H."/>
            <person name="Swords F."/>
            <person name="Hooper C."/>
            <person name="Holzer A.S."/>
            <person name="Bass D."/>
            <person name="Burki F."/>
        </authorList>
    </citation>
    <scope>NUCLEOTIDE SEQUENCE [LARGE SCALE GENOMIC DNA]</scope>
    <source>
        <strain evidence="6">20-A016</strain>
    </source>
</reference>
<dbReference type="Gene3D" id="3.40.50.920">
    <property type="match status" value="1"/>
</dbReference>
<keyword evidence="4" id="KW-0670">Pyruvate</keyword>
<comment type="catalytic activity">
    <reaction evidence="4">
        <text>N(6)-[(R)-lipoyl]-L-lysyl-[protein] + pyruvate + H(+) = N(6)-[(R)-S(8)-acetyldihydrolipoyl]-L-lysyl-[protein] + CO2</text>
        <dbReference type="Rhea" id="RHEA:19189"/>
        <dbReference type="Rhea" id="RHEA-COMP:10474"/>
        <dbReference type="Rhea" id="RHEA-COMP:10478"/>
        <dbReference type="ChEBI" id="CHEBI:15361"/>
        <dbReference type="ChEBI" id="CHEBI:15378"/>
        <dbReference type="ChEBI" id="CHEBI:16526"/>
        <dbReference type="ChEBI" id="CHEBI:83099"/>
        <dbReference type="ChEBI" id="CHEBI:83111"/>
        <dbReference type="EC" id="1.2.4.1"/>
    </reaction>
</comment>
<sequence length="176" mass="19583">MVKSAIRDDNPVLLLEHELVYGDSFPISEKALSKDFLVPFGKARIMREGENVTITASSISVKKALAAAAMLEKEGISTEVINLRCLRPLDTETILSSVKKTRRLVSVEEGWPQNGVGAEMCALFMERNRFYELDAPVERVTGADVPMPYAKELEEKCTPSPEDIVKACKRTLHKDT</sequence>
<keyword evidence="2 4" id="KW-0560">Oxidoreductase</keyword>
<keyword evidence="7" id="KW-1185">Reference proteome</keyword>
<accession>A0ABV2AHI3</accession>
<comment type="cofactor">
    <cofactor evidence="1 4">
        <name>thiamine diphosphate</name>
        <dbReference type="ChEBI" id="CHEBI:58937"/>
    </cofactor>
</comment>
<dbReference type="InterPro" id="IPR027110">
    <property type="entry name" value="PDHB_mito-type"/>
</dbReference>
<dbReference type="Gene3D" id="3.40.50.970">
    <property type="match status" value="1"/>
</dbReference>
<dbReference type="SUPFAM" id="SSF52922">
    <property type="entry name" value="TK C-terminal domain-like"/>
    <property type="match status" value="1"/>
</dbReference>
<organism evidence="6 7">
    <name type="scientific">Bonamia ostreae</name>
    <dbReference type="NCBI Taxonomy" id="126728"/>
    <lineage>
        <taxon>Eukaryota</taxon>
        <taxon>Sar</taxon>
        <taxon>Rhizaria</taxon>
        <taxon>Endomyxa</taxon>
        <taxon>Ascetosporea</taxon>
        <taxon>Haplosporida</taxon>
        <taxon>Bonamia</taxon>
    </lineage>
</organism>
<dbReference type="Pfam" id="PF02780">
    <property type="entry name" value="Transketolase_C"/>
    <property type="match status" value="1"/>
</dbReference>
<comment type="function">
    <text evidence="4">The pyruvate dehydrogenase complex catalyzes the overall conversion of pyruvate to acetyl-CoA and CO2.</text>
</comment>
<dbReference type="InterPro" id="IPR009014">
    <property type="entry name" value="Transketo_C/PFOR_II"/>
</dbReference>
<keyword evidence="3 4" id="KW-0786">Thiamine pyrophosphate</keyword>
<proteinExistence type="predicted"/>